<dbReference type="InterPro" id="IPR052396">
    <property type="entry name" value="Meiotic_Drive_Suppr_Kinase"/>
</dbReference>
<sequence>MSGDDELRRLLRATRAYAEAVEARFPNEILAVLDELGLSSIFHEHFSAQVPDEEIWWQSVSPVRGEFDLKNRERVLVTDAVNTLLKKFGQDPVLRETFGIAADAKVSFDDFLDGQWCGYETPDMDSPEPVLHVMYEAPHRLTPGQLETGLDGENVIELSHVMDRSHQTGDAFLSESRRLAAAVITRLYAAMIEKGVRFGYLDTGEVKVFLRIGQDPSRVEYFLAIPSRDVEVEGDAEPRLHLTSVAPVFAFTILALQSPVIDESWIVASLALGKWDVACDVVLEEIPEMDRQKPCHKAHGLKKDNEFYRQSPFPTRAKDFQSMDEYPYCTHECLRGLTFGGSLDEKCPNAKDHGTEHIGRQEFLRLIGKQIEAYPRINAQCFPLSASGSVGSLFKIRLLSHGYTLVAKAFYRSDRGAMCHEEEMYNILRDLQGDYIPVCPGHVVLSRGMYCSHYERTYFKHFLFLSYGGRSVLHALPKVEEAITNQILTALAQLHKHRVLHHDAELRNILYDERTGKCMMVDLERSESCTETEIQSHDLVSKRDDVHFAAEAKSLLASLTSVKAC</sequence>
<dbReference type="Pfam" id="PF06293">
    <property type="entry name" value="Kdo"/>
    <property type="match status" value="1"/>
</dbReference>
<dbReference type="EMBL" id="SRQM01000033">
    <property type="protein sequence ID" value="KAG6121649.1"/>
    <property type="molecule type" value="Genomic_DNA"/>
</dbReference>
<dbReference type="PANTHER" id="PTHR37171:SF1">
    <property type="entry name" value="SERINE_THREONINE-PROTEIN KINASE YRZF-RELATED"/>
    <property type="match status" value="1"/>
</dbReference>
<dbReference type="InterPro" id="IPR011009">
    <property type="entry name" value="Kinase-like_dom_sf"/>
</dbReference>
<protein>
    <recommendedName>
        <fullName evidence="3">Protein kinase domain-containing protein</fullName>
    </recommendedName>
</protein>
<dbReference type="PANTHER" id="PTHR37171">
    <property type="entry name" value="SERINE/THREONINE-PROTEIN KINASE YRZF-RELATED"/>
    <property type="match status" value="1"/>
</dbReference>
<gene>
    <name evidence="1" type="ORF">E4U13_004255</name>
</gene>
<evidence type="ECO:0008006" key="3">
    <source>
        <dbReference type="Google" id="ProtNLM"/>
    </source>
</evidence>
<name>A0A9P7TWD9_9HYPO</name>
<accession>A0A9P7TWD9</accession>
<dbReference type="SUPFAM" id="SSF56112">
    <property type="entry name" value="Protein kinase-like (PK-like)"/>
    <property type="match status" value="1"/>
</dbReference>
<dbReference type="Proteomes" id="UP000732380">
    <property type="component" value="Unassembled WGS sequence"/>
</dbReference>
<reference evidence="1 2" key="1">
    <citation type="journal article" date="2020" name="bioRxiv">
        <title>Whole genome comparisons of ergot fungi reveals the divergence and evolution of species within the genus Claviceps are the result of varying mechanisms driving genome evolution and host range expansion.</title>
        <authorList>
            <person name="Wyka S.A."/>
            <person name="Mondo S.J."/>
            <person name="Liu M."/>
            <person name="Dettman J."/>
            <person name="Nalam V."/>
            <person name="Broders K.D."/>
        </authorList>
    </citation>
    <scope>NUCLEOTIDE SEQUENCE [LARGE SCALE GENOMIC DNA]</scope>
    <source>
        <strain evidence="1 2">LM576</strain>
    </source>
</reference>
<dbReference type="Gene3D" id="1.10.510.10">
    <property type="entry name" value="Transferase(Phosphotransferase) domain 1"/>
    <property type="match status" value="1"/>
</dbReference>
<keyword evidence="2" id="KW-1185">Reference proteome</keyword>
<organism evidence="1 2">
    <name type="scientific">Claviceps humidiphila</name>
    <dbReference type="NCBI Taxonomy" id="1294629"/>
    <lineage>
        <taxon>Eukaryota</taxon>
        <taxon>Fungi</taxon>
        <taxon>Dikarya</taxon>
        <taxon>Ascomycota</taxon>
        <taxon>Pezizomycotina</taxon>
        <taxon>Sordariomycetes</taxon>
        <taxon>Hypocreomycetidae</taxon>
        <taxon>Hypocreales</taxon>
        <taxon>Clavicipitaceae</taxon>
        <taxon>Claviceps</taxon>
    </lineage>
</organism>
<comment type="caution">
    <text evidence="1">The sequence shown here is derived from an EMBL/GenBank/DDBJ whole genome shotgun (WGS) entry which is preliminary data.</text>
</comment>
<evidence type="ECO:0000313" key="1">
    <source>
        <dbReference type="EMBL" id="KAG6121649.1"/>
    </source>
</evidence>
<dbReference type="AlphaFoldDB" id="A0A9P7TWD9"/>
<evidence type="ECO:0000313" key="2">
    <source>
        <dbReference type="Proteomes" id="UP000732380"/>
    </source>
</evidence>
<proteinExistence type="predicted"/>